<dbReference type="EMBL" id="LAZR01015441">
    <property type="protein sequence ID" value="KKM13154.1"/>
    <property type="molecule type" value="Genomic_DNA"/>
</dbReference>
<accession>A0A0F9I0M6</accession>
<name>A0A0F9I0M6_9ZZZZ</name>
<evidence type="ECO:0000313" key="1">
    <source>
        <dbReference type="EMBL" id="KKM13154.1"/>
    </source>
</evidence>
<dbReference type="AlphaFoldDB" id="A0A0F9I0M6"/>
<organism evidence="1">
    <name type="scientific">marine sediment metagenome</name>
    <dbReference type="NCBI Taxonomy" id="412755"/>
    <lineage>
        <taxon>unclassified sequences</taxon>
        <taxon>metagenomes</taxon>
        <taxon>ecological metagenomes</taxon>
    </lineage>
</organism>
<reference evidence="1" key="1">
    <citation type="journal article" date="2015" name="Nature">
        <title>Complex archaea that bridge the gap between prokaryotes and eukaryotes.</title>
        <authorList>
            <person name="Spang A."/>
            <person name="Saw J.H."/>
            <person name="Jorgensen S.L."/>
            <person name="Zaremba-Niedzwiedzka K."/>
            <person name="Martijn J."/>
            <person name="Lind A.E."/>
            <person name="van Eijk R."/>
            <person name="Schleper C."/>
            <person name="Guy L."/>
            <person name="Ettema T.J."/>
        </authorList>
    </citation>
    <scope>NUCLEOTIDE SEQUENCE</scope>
</reference>
<gene>
    <name evidence="1" type="ORF">LCGC14_1719080</name>
</gene>
<protein>
    <submittedName>
        <fullName evidence="1">Uncharacterized protein</fullName>
    </submittedName>
</protein>
<proteinExistence type="predicted"/>
<comment type="caution">
    <text evidence="1">The sequence shown here is derived from an EMBL/GenBank/DDBJ whole genome shotgun (WGS) entry which is preliminary data.</text>
</comment>
<sequence>MMEWWIKDVYCLILKHKWKASDIAVRNGSHIILAELINIAPGAITLQEYINGLQNE</sequence>